<dbReference type="GO" id="GO:0016787">
    <property type="term" value="F:hydrolase activity"/>
    <property type="evidence" value="ECO:0007669"/>
    <property type="project" value="UniProtKB-KW"/>
</dbReference>
<dbReference type="Pfam" id="PF08335">
    <property type="entry name" value="GlnD_UR_UTase"/>
    <property type="match status" value="2"/>
</dbReference>
<protein>
    <recommendedName>
        <fullName evidence="3">PII-uridylyltransferase/Glutamine-synthetase adenylyltransferase domain-containing protein</fullName>
    </recommendedName>
</protein>
<evidence type="ECO:0000256" key="2">
    <source>
        <dbReference type="ARBA" id="ARBA00022801"/>
    </source>
</evidence>
<dbReference type="Gene3D" id="1.20.120.330">
    <property type="entry name" value="Nucleotidyltransferases domain 2"/>
    <property type="match status" value="1"/>
</dbReference>
<evidence type="ECO:0000259" key="3">
    <source>
        <dbReference type="Pfam" id="PF08335"/>
    </source>
</evidence>
<organism evidence="4 5">
    <name type="scientific">candidate division WOR_3 bacterium SM1_77</name>
    <dbReference type="NCBI Taxonomy" id="1703778"/>
    <lineage>
        <taxon>Bacteria</taxon>
        <taxon>Bacteria division WOR-3</taxon>
    </lineage>
</organism>
<keyword evidence="2" id="KW-0378">Hydrolase</keyword>
<feature type="domain" description="PII-uridylyltransferase/Glutamine-synthetase adenylyltransferase" evidence="3">
    <location>
        <begin position="828"/>
        <end position="967"/>
    </location>
</feature>
<dbReference type="InterPro" id="IPR013546">
    <property type="entry name" value="PII_UdlTrfase/GS_AdlTrfase"/>
</dbReference>
<evidence type="ECO:0000313" key="5">
    <source>
        <dbReference type="Proteomes" id="UP000050975"/>
    </source>
</evidence>
<evidence type="ECO:0000313" key="4">
    <source>
        <dbReference type="EMBL" id="KPL15025.1"/>
    </source>
</evidence>
<gene>
    <name evidence="4" type="ORF">AMJ74_02315</name>
</gene>
<comment type="caution">
    <text evidence="4">The sequence shown here is derived from an EMBL/GenBank/DDBJ whole genome shotgun (WGS) entry which is preliminary data.</text>
</comment>
<dbReference type="PANTHER" id="PTHR47320">
    <property type="entry name" value="BIFUNCTIONAL URIDYLYLTRANSFERASE/URIDYLYL-REMOVING ENZYME"/>
    <property type="match status" value="1"/>
</dbReference>
<dbReference type="SUPFAM" id="SSF81593">
    <property type="entry name" value="Nucleotidyltransferase substrate binding subunit/domain"/>
    <property type="match status" value="1"/>
</dbReference>
<dbReference type="EMBL" id="LJVE01000026">
    <property type="protein sequence ID" value="KPL15025.1"/>
    <property type="molecule type" value="Genomic_DNA"/>
</dbReference>
<dbReference type="InterPro" id="IPR010043">
    <property type="entry name" value="UTase/UR"/>
</dbReference>
<feature type="domain" description="PII-uridylyltransferase/Glutamine-synthetase adenylyltransferase" evidence="3">
    <location>
        <begin position="294"/>
        <end position="410"/>
    </location>
</feature>
<dbReference type="GO" id="GO:0008773">
    <property type="term" value="F:[protein-PII] uridylyltransferase activity"/>
    <property type="evidence" value="ECO:0007669"/>
    <property type="project" value="InterPro"/>
</dbReference>
<dbReference type="Proteomes" id="UP000050975">
    <property type="component" value="Unassembled WGS sequence"/>
</dbReference>
<name>A0A0S8JYP9_UNCW3</name>
<dbReference type="AlphaFoldDB" id="A0A0S8JYP9"/>
<evidence type="ECO:0000256" key="1">
    <source>
        <dbReference type="ARBA" id="ARBA00022679"/>
    </source>
</evidence>
<sequence>MKDFLTQLKEKNAEFGNHYHKYIQAIQCNLESLIQRLEERKKRDAVHILHPTYDFQTQLRIIANTGKDRQEKLNFVNTFFSLQFLLMNRQAIDHLRMGVMAPYANKYSVYKKFMIDAGNNFRMLTSCYIDQLLNIFVDKKSCPSFVILGVGTKADQDDIDVGIIDDGTKDRQAFNRAISQINQEMLRSAISFHFHLSEHIGVQHYSASIEEYKKALKHQIGDYVIINEMLSGAVISGDMRLFKKYQEEIIERYFYDPDRDNKYHEAYLRGILGEISSLLARPISSNHINFKEDGLRIIKNIISARKTVHHVDKVNAWQIMDDLRRKDPGSFQEYNDLERSLTFFEVFRYLYQLLVTQDEEVELDTAAFKNIRAVARTMGYTDLGKCHAEEHVLVHYYEHIQNVRNIVPKLLNDTKCHLESTSIFVSILDSDYPGNIVQDFLTKFKFFRGTSFWDDILDDFESETLLNRFINDLNSFPPAKRKKLVKGYIEWVKYDLYSSIKFLTTLGSTKIGFPLYTDLNENLLGILENMPDVARKIAYVYNRFPELINEYLALNSDETLEFCLRILETRIYEKEIALIIENLKSLIGIHLSSSLFFKRYLMRILGRYPEIIQMLENAALLKDFGDGIYSDVQSMPTPKEKKEKLGDYYDFEMVRVGLSTLSGSSADVINAEFIAFSDKYILTLFDICRQEVDTQYKSRIITDDLLAIFAAGGHAREQAYDDDYDLIVLLNSDNTEMLSYCNKIVSKMNSEIIKRGTIPHHRFADYFGRYIIHLKELELLLSEKRADIFIEKSQILGARLVVGSHRFEKEFFDRVIKPYIFDQKEEYINQMVGEITARHQAIGTQEIIVKDNIKESSGGLRDLEMILLIIKAQCNMVHSVNSKLFAEIAQKQKELRKDLYRLSNAFIFLNNLRNSYRLTVGATDMIMPNMLNAASRLMGYQNGQRLYDEFKKTCSDVTRAIEHIIKKLPCQQ</sequence>
<proteinExistence type="predicted"/>
<accession>A0A0S8JYP9</accession>
<reference evidence="4 5" key="1">
    <citation type="journal article" date="2015" name="Microbiome">
        <title>Genomic resolution of linkages in carbon, nitrogen, and sulfur cycling among widespread estuary sediment bacteria.</title>
        <authorList>
            <person name="Baker B.J."/>
            <person name="Lazar C.S."/>
            <person name="Teske A.P."/>
            <person name="Dick G.J."/>
        </authorList>
    </citation>
    <scope>NUCLEOTIDE SEQUENCE [LARGE SCALE GENOMIC DNA]</scope>
    <source>
        <strain evidence="4">SM1_77</strain>
    </source>
</reference>
<keyword evidence="1" id="KW-0808">Transferase</keyword>
<dbReference type="PANTHER" id="PTHR47320:SF1">
    <property type="entry name" value="BIFUNCTIONAL URIDYLYLTRANSFERASE_URIDYLYL-REMOVING ENZYME"/>
    <property type="match status" value="1"/>
</dbReference>